<dbReference type="SUPFAM" id="SSF51735">
    <property type="entry name" value="NAD(P)-binding Rossmann-fold domains"/>
    <property type="match status" value="1"/>
</dbReference>
<accession>A0A512J8M9</accession>
<dbReference type="InterPro" id="IPR057326">
    <property type="entry name" value="KR_dom"/>
</dbReference>
<keyword evidence="2" id="KW-0560">Oxidoreductase</keyword>
<dbReference type="PRINTS" id="PR00080">
    <property type="entry name" value="SDRFAMILY"/>
</dbReference>
<dbReference type="EMBL" id="BJZU01000099">
    <property type="protein sequence ID" value="GEP06302.1"/>
    <property type="molecule type" value="Genomic_DNA"/>
</dbReference>
<dbReference type="Pfam" id="PF00106">
    <property type="entry name" value="adh_short"/>
    <property type="match status" value="1"/>
</dbReference>
<dbReference type="GO" id="GO:0016491">
    <property type="term" value="F:oxidoreductase activity"/>
    <property type="evidence" value="ECO:0007669"/>
    <property type="project" value="UniProtKB-KW"/>
</dbReference>
<keyword evidence="4" id="KW-0472">Membrane</keyword>
<dbReference type="Proteomes" id="UP001156856">
    <property type="component" value="Unassembled WGS sequence"/>
</dbReference>
<comment type="caution">
    <text evidence="6">The sequence shown here is derived from an EMBL/GenBank/DDBJ whole genome shotgun (WGS) entry which is preliminary data.</text>
</comment>
<dbReference type="EMBL" id="BSPK01000035">
    <property type="protein sequence ID" value="GLS64351.1"/>
    <property type="molecule type" value="Genomic_DNA"/>
</dbReference>
<feature type="transmembrane region" description="Helical" evidence="4">
    <location>
        <begin position="306"/>
        <end position="326"/>
    </location>
</feature>
<dbReference type="RefSeq" id="WP_147027822.1">
    <property type="nucleotide sequence ID" value="NZ_BJZU01000099.1"/>
</dbReference>
<evidence type="ECO:0000313" key="7">
    <source>
        <dbReference type="EMBL" id="GLS64351.1"/>
    </source>
</evidence>
<keyword evidence="4" id="KW-1133">Transmembrane helix</keyword>
<keyword evidence="9" id="KW-1185">Reference proteome</keyword>
<feature type="domain" description="Ketoreductase" evidence="5">
    <location>
        <begin position="3"/>
        <end position="191"/>
    </location>
</feature>
<dbReference type="PRINTS" id="PR00081">
    <property type="entry name" value="GDHRDH"/>
</dbReference>
<sequence>MARVAVVTGGTAGIGLATAHLFAARGWSVAVIARDRGRLDAAREALAGYGRPVLAISAEVADAQAVDAAAERIERELGPIQAWVNNAMSTIVSPADKIAPEEYRRVTETTYLSQVFGTLAALRHMKRRNRGAIVQVSSGLGIRAAPLQAPYCAAKFAVSGFTDALRAELIHDRVDVSLTVVYLPAVNTPQFNWARTRTGHGQNAPDPVFDPRLCAEAIVYAVEHPRREIWVGRSSLMMAVAQAVAPGFADRKAADAWESQLEEEPVPDRAGNLFEPVPGAVGSEGRFGDRMKRTRSEFWTSRERDLLVLGLAGVATLGFAGLAAAARAPRRLLGRR</sequence>
<dbReference type="GO" id="GO:0016020">
    <property type="term" value="C:membrane"/>
    <property type="evidence" value="ECO:0007669"/>
    <property type="project" value="TreeGrafter"/>
</dbReference>
<dbReference type="SMART" id="SM00822">
    <property type="entry name" value="PKS_KR"/>
    <property type="match status" value="1"/>
</dbReference>
<dbReference type="NCBIfam" id="NF005495">
    <property type="entry name" value="PRK07109.1"/>
    <property type="match status" value="1"/>
</dbReference>
<reference evidence="7" key="4">
    <citation type="submission" date="2023-01" db="EMBL/GenBank/DDBJ databases">
        <title>Draft genome sequence of Methylobacterium oxalidis strain NBRC 107715.</title>
        <authorList>
            <person name="Sun Q."/>
            <person name="Mori K."/>
        </authorList>
    </citation>
    <scope>NUCLEOTIDE SEQUENCE</scope>
    <source>
        <strain evidence="7">NBRC 107715</strain>
    </source>
</reference>
<protein>
    <recommendedName>
        <fullName evidence="5">Ketoreductase domain-containing protein</fullName>
    </recommendedName>
</protein>
<evidence type="ECO:0000313" key="9">
    <source>
        <dbReference type="Proteomes" id="UP001156856"/>
    </source>
</evidence>
<evidence type="ECO:0000259" key="5">
    <source>
        <dbReference type="SMART" id="SM00822"/>
    </source>
</evidence>
<dbReference type="InterPro" id="IPR020904">
    <property type="entry name" value="Sc_DH/Rdtase_CS"/>
</dbReference>
<dbReference type="PROSITE" id="PS00061">
    <property type="entry name" value="ADH_SHORT"/>
    <property type="match status" value="1"/>
</dbReference>
<dbReference type="Gene3D" id="3.40.50.720">
    <property type="entry name" value="NAD(P)-binding Rossmann-like Domain"/>
    <property type="match status" value="1"/>
</dbReference>
<gene>
    <name evidence="7" type="ORF">GCM10007888_27320</name>
    <name evidence="6" type="ORF">MOX02_43400</name>
</gene>
<evidence type="ECO:0000256" key="3">
    <source>
        <dbReference type="RuleBase" id="RU000363"/>
    </source>
</evidence>
<name>A0A512J8M9_9HYPH</name>
<evidence type="ECO:0000256" key="2">
    <source>
        <dbReference type="ARBA" id="ARBA00023002"/>
    </source>
</evidence>
<reference evidence="7" key="1">
    <citation type="journal article" date="2014" name="Int. J. Syst. Evol. Microbiol.">
        <title>Complete genome of a new Firmicutes species belonging to the dominant human colonic microbiota ('Ruminococcus bicirculans') reveals two chromosomes and a selective capacity to utilize plant glucans.</title>
        <authorList>
            <consortium name="NISC Comparative Sequencing Program"/>
            <person name="Wegmann U."/>
            <person name="Louis P."/>
            <person name="Goesmann A."/>
            <person name="Henrissat B."/>
            <person name="Duncan S.H."/>
            <person name="Flint H.J."/>
        </authorList>
    </citation>
    <scope>NUCLEOTIDE SEQUENCE</scope>
    <source>
        <strain evidence="7">NBRC 107715</strain>
    </source>
</reference>
<dbReference type="PANTHER" id="PTHR44196:SF1">
    <property type="entry name" value="DEHYDROGENASE_REDUCTASE SDR FAMILY MEMBER 7B"/>
    <property type="match status" value="1"/>
</dbReference>
<evidence type="ECO:0000256" key="1">
    <source>
        <dbReference type="ARBA" id="ARBA00006484"/>
    </source>
</evidence>
<proteinExistence type="inferred from homology"/>
<dbReference type="OrthoDB" id="9781689at2"/>
<dbReference type="Proteomes" id="UP000321960">
    <property type="component" value="Unassembled WGS sequence"/>
</dbReference>
<keyword evidence="4" id="KW-0812">Transmembrane</keyword>
<comment type="similarity">
    <text evidence="1 3">Belongs to the short-chain dehydrogenases/reductases (SDR) family.</text>
</comment>
<dbReference type="AlphaFoldDB" id="A0A512J8M9"/>
<dbReference type="InterPro" id="IPR002347">
    <property type="entry name" value="SDR_fam"/>
</dbReference>
<evidence type="ECO:0000313" key="6">
    <source>
        <dbReference type="EMBL" id="GEP06302.1"/>
    </source>
</evidence>
<reference evidence="9" key="2">
    <citation type="journal article" date="2019" name="Int. J. Syst. Evol. Microbiol.">
        <title>The Global Catalogue of Microorganisms (GCM) 10K type strain sequencing project: providing services to taxonomists for standard genome sequencing and annotation.</title>
        <authorList>
            <consortium name="The Broad Institute Genomics Platform"/>
            <consortium name="The Broad Institute Genome Sequencing Center for Infectious Disease"/>
            <person name="Wu L."/>
            <person name="Ma J."/>
        </authorList>
    </citation>
    <scope>NUCLEOTIDE SEQUENCE [LARGE SCALE GENOMIC DNA]</scope>
    <source>
        <strain evidence="9">NBRC 107715</strain>
    </source>
</reference>
<evidence type="ECO:0000256" key="4">
    <source>
        <dbReference type="SAM" id="Phobius"/>
    </source>
</evidence>
<organism evidence="6 8">
    <name type="scientific">Methylobacterium oxalidis</name>
    <dbReference type="NCBI Taxonomy" id="944322"/>
    <lineage>
        <taxon>Bacteria</taxon>
        <taxon>Pseudomonadati</taxon>
        <taxon>Pseudomonadota</taxon>
        <taxon>Alphaproteobacteria</taxon>
        <taxon>Hyphomicrobiales</taxon>
        <taxon>Methylobacteriaceae</taxon>
        <taxon>Methylobacterium</taxon>
    </lineage>
</organism>
<dbReference type="PANTHER" id="PTHR44196">
    <property type="entry name" value="DEHYDROGENASE/REDUCTASE SDR FAMILY MEMBER 7B"/>
    <property type="match status" value="1"/>
</dbReference>
<reference evidence="6 8" key="3">
    <citation type="submission" date="2019-07" db="EMBL/GenBank/DDBJ databases">
        <title>Whole genome shotgun sequence of Methylobacterium oxalidis NBRC 107715.</title>
        <authorList>
            <person name="Hosoyama A."/>
            <person name="Uohara A."/>
            <person name="Ohji S."/>
            <person name="Ichikawa N."/>
        </authorList>
    </citation>
    <scope>NUCLEOTIDE SEQUENCE [LARGE SCALE GENOMIC DNA]</scope>
    <source>
        <strain evidence="6 8">NBRC 107715</strain>
    </source>
</reference>
<dbReference type="InterPro" id="IPR036291">
    <property type="entry name" value="NAD(P)-bd_dom_sf"/>
</dbReference>
<evidence type="ECO:0000313" key="8">
    <source>
        <dbReference type="Proteomes" id="UP000321960"/>
    </source>
</evidence>